<comment type="similarity">
    <text evidence="4">Belongs to the UPP synthase family.</text>
</comment>
<keyword evidence="8" id="KW-0256">Endoplasmic reticulum</keyword>
<evidence type="ECO:0000256" key="2">
    <source>
        <dbReference type="ARBA" id="ARBA00004586"/>
    </source>
</evidence>
<keyword evidence="11" id="KW-0472">Membrane</keyword>
<evidence type="ECO:0000256" key="7">
    <source>
        <dbReference type="ARBA" id="ARBA00022692"/>
    </source>
</evidence>
<name>A0A433CL41_9FUNG</name>
<evidence type="ECO:0000256" key="8">
    <source>
        <dbReference type="ARBA" id="ARBA00022824"/>
    </source>
</evidence>
<keyword evidence="10" id="KW-1133">Transmembrane helix</keyword>
<dbReference type="GO" id="GO:1904423">
    <property type="term" value="C:dehydrodolichyl diphosphate synthase complex"/>
    <property type="evidence" value="ECO:0007669"/>
    <property type="project" value="InterPro"/>
</dbReference>
<evidence type="ECO:0000256" key="11">
    <source>
        <dbReference type="ARBA" id="ARBA00023136"/>
    </source>
</evidence>
<protein>
    <recommendedName>
        <fullName evidence="5">ditrans,polycis-polyprenyl diphosphate synthase [(2E,6E)-farnesyldiphosphate specific]</fullName>
        <ecNumber evidence="5">2.5.1.87</ecNumber>
    </recommendedName>
</protein>
<keyword evidence="6" id="KW-0808">Transferase</keyword>
<reference evidence="13 14" key="1">
    <citation type="journal article" date="2018" name="New Phytol.">
        <title>Phylogenomics of Endogonaceae and evolution of mycorrhizas within Mucoromycota.</title>
        <authorList>
            <person name="Chang Y."/>
            <person name="Desiro A."/>
            <person name="Na H."/>
            <person name="Sandor L."/>
            <person name="Lipzen A."/>
            <person name="Clum A."/>
            <person name="Barry K."/>
            <person name="Grigoriev I.V."/>
            <person name="Martin F.M."/>
            <person name="Stajich J.E."/>
            <person name="Smith M.E."/>
            <person name="Bonito G."/>
            <person name="Spatafora J.W."/>
        </authorList>
    </citation>
    <scope>NUCLEOTIDE SEQUENCE [LARGE SCALE GENOMIC DNA]</scope>
    <source>
        <strain evidence="13 14">GMNB39</strain>
    </source>
</reference>
<dbReference type="PANTHER" id="PTHR21528">
    <property type="entry name" value="DEHYDRODOLICHYL DIPHOSPHATE SYNTHASE COMPLEX SUBUNIT NUS1"/>
    <property type="match status" value="1"/>
</dbReference>
<accession>A0A433CL41</accession>
<dbReference type="InterPro" id="IPR036424">
    <property type="entry name" value="UPP_synth-like_sf"/>
</dbReference>
<sequence>MCRLSSLKLQHAHLNKEVFAARRRWESYVVERKSFAEVNVQNAPKPLSVPAVKLNVFSAEDGIGHIVEMTQSLSNAAQSGALSSKDIDINLVDKFLRKQDLTEPNLMIVIGGTPHKYVSLEGFPPWHVRLTEIVNMSGHDRIDYTLFLRSLYRYSKVEQRFGR</sequence>
<dbReference type="PANTHER" id="PTHR21528:SF0">
    <property type="entry name" value="DEHYDRODOLICHYL DIPHOSPHATE SYNTHASE COMPLEX SUBUNIT NUS1"/>
    <property type="match status" value="1"/>
</dbReference>
<comment type="subcellular location">
    <subcellularLocation>
        <location evidence="2">Endoplasmic reticulum membrane</location>
    </subcellularLocation>
</comment>
<dbReference type="EC" id="2.5.1.87" evidence="5"/>
<dbReference type="InterPro" id="IPR038887">
    <property type="entry name" value="Nus1/NgBR"/>
</dbReference>
<comment type="cofactor">
    <cofactor evidence="1">
        <name>Mg(2+)</name>
        <dbReference type="ChEBI" id="CHEBI:18420"/>
    </cofactor>
</comment>
<evidence type="ECO:0000256" key="12">
    <source>
        <dbReference type="ARBA" id="ARBA00047353"/>
    </source>
</evidence>
<proteinExistence type="inferred from homology"/>
<dbReference type="OrthoDB" id="19639at2759"/>
<organism evidence="13 14">
    <name type="scientific">Jimgerdemannia flammicorona</name>
    <dbReference type="NCBI Taxonomy" id="994334"/>
    <lineage>
        <taxon>Eukaryota</taxon>
        <taxon>Fungi</taxon>
        <taxon>Fungi incertae sedis</taxon>
        <taxon>Mucoromycota</taxon>
        <taxon>Mucoromycotina</taxon>
        <taxon>Endogonomycetes</taxon>
        <taxon>Endogonales</taxon>
        <taxon>Endogonaceae</taxon>
        <taxon>Jimgerdemannia</taxon>
    </lineage>
</organism>
<evidence type="ECO:0000313" key="14">
    <source>
        <dbReference type="Proteomes" id="UP000268093"/>
    </source>
</evidence>
<comment type="catalytic activity">
    <reaction evidence="12">
        <text>n isopentenyl diphosphate + (2E,6E)-farnesyl diphosphate = a di-trans,poly-cis-polyprenyl diphosphate + n diphosphate</text>
        <dbReference type="Rhea" id="RHEA:53008"/>
        <dbReference type="Rhea" id="RHEA-COMP:19494"/>
        <dbReference type="ChEBI" id="CHEBI:33019"/>
        <dbReference type="ChEBI" id="CHEBI:128769"/>
        <dbReference type="ChEBI" id="CHEBI:136960"/>
        <dbReference type="ChEBI" id="CHEBI:175763"/>
        <dbReference type="EC" id="2.5.1.87"/>
    </reaction>
</comment>
<evidence type="ECO:0000256" key="4">
    <source>
        <dbReference type="ARBA" id="ARBA00005432"/>
    </source>
</evidence>
<evidence type="ECO:0000313" key="13">
    <source>
        <dbReference type="EMBL" id="RUP39366.1"/>
    </source>
</evidence>
<comment type="pathway">
    <text evidence="3">Protein modification; protein glycosylation.</text>
</comment>
<dbReference type="Proteomes" id="UP000268093">
    <property type="component" value="Unassembled WGS sequence"/>
</dbReference>
<comment type="caution">
    <text evidence="13">The sequence shown here is derived from an EMBL/GenBank/DDBJ whole genome shotgun (WGS) entry which is preliminary data.</text>
</comment>
<evidence type="ECO:0000256" key="5">
    <source>
        <dbReference type="ARBA" id="ARBA00012596"/>
    </source>
</evidence>
<dbReference type="EMBL" id="RBNI01012997">
    <property type="protein sequence ID" value="RUP39366.1"/>
    <property type="molecule type" value="Genomic_DNA"/>
</dbReference>
<gene>
    <name evidence="13" type="ORF">BC936DRAFT_138353</name>
</gene>
<keyword evidence="14" id="KW-1185">Reference proteome</keyword>
<dbReference type="AlphaFoldDB" id="A0A433CL41"/>
<evidence type="ECO:0000256" key="1">
    <source>
        <dbReference type="ARBA" id="ARBA00001946"/>
    </source>
</evidence>
<dbReference type="GO" id="GO:0005789">
    <property type="term" value="C:endoplasmic reticulum membrane"/>
    <property type="evidence" value="ECO:0007669"/>
    <property type="project" value="UniProtKB-SubCell"/>
</dbReference>
<evidence type="ECO:0000256" key="6">
    <source>
        <dbReference type="ARBA" id="ARBA00022679"/>
    </source>
</evidence>
<evidence type="ECO:0000256" key="3">
    <source>
        <dbReference type="ARBA" id="ARBA00004922"/>
    </source>
</evidence>
<keyword evidence="9" id="KW-0460">Magnesium</keyword>
<keyword evidence="7" id="KW-0812">Transmembrane</keyword>
<evidence type="ECO:0000256" key="10">
    <source>
        <dbReference type="ARBA" id="ARBA00022989"/>
    </source>
</evidence>
<dbReference type="SUPFAM" id="SSF64005">
    <property type="entry name" value="Undecaprenyl diphosphate synthase"/>
    <property type="match status" value="1"/>
</dbReference>
<dbReference type="UniPathway" id="UPA00378"/>
<dbReference type="Gene3D" id="3.40.1180.10">
    <property type="entry name" value="Decaprenyl diphosphate synthase-like"/>
    <property type="match status" value="1"/>
</dbReference>
<dbReference type="GO" id="GO:0045547">
    <property type="term" value="F:ditrans,polycis-polyprenyl diphosphate synthase [(2E,6E)-farnesyl diphosphate specific] activity"/>
    <property type="evidence" value="ECO:0007669"/>
    <property type="project" value="UniProtKB-EC"/>
</dbReference>
<evidence type="ECO:0000256" key="9">
    <source>
        <dbReference type="ARBA" id="ARBA00022842"/>
    </source>
</evidence>